<evidence type="ECO:0000313" key="2">
    <source>
        <dbReference type="Proteomes" id="UP000625976"/>
    </source>
</evidence>
<reference evidence="1" key="2">
    <citation type="submission" date="2020-09" db="EMBL/GenBank/DDBJ databases">
        <authorList>
            <person name="Sun Q."/>
            <person name="Zhou Y."/>
        </authorList>
    </citation>
    <scope>NUCLEOTIDE SEQUENCE</scope>
    <source>
        <strain evidence="1">CGMCC 1.12751</strain>
    </source>
</reference>
<organism evidence="1 2">
    <name type="scientific">Bizionia arctica</name>
    <dbReference type="NCBI Taxonomy" id="1495645"/>
    <lineage>
        <taxon>Bacteria</taxon>
        <taxon>Pseudomonadati</taxon>
        <taxon>Bacteroidota</taxon>
        <taxon>Flavobacteriia</taxon>
        <taxon>Flavobacteriales</taxon>
        <taxon>Flavobacteriaceae</taxon>
        <taxon>Bizionia</taxon>
    </lineage>
</organism>
<protein>
    <submittedName>
        <fullName evidence="1">SAM-dependent methyltransferase</fullName>
    </submittedName>
</protein>
<dbReference type="SUPFAM" id="SSF53335">
    <property type="entry name" value="S-adenosyl-L-methionine-dependent methyltransferases"/>
    <property type="match status" value="1"/>
</dbReference>
<sequence>MYEKFKRIIPKTIIKHNEKFLRSLISIAYIGNKFQCNICLFKMSNFIKLDNNDKLCPKCGSLARTRRLWSILENDIHGKKVLHFSPSKSLKTKIESFNDIEYITTDFVGEFNATKRLNIESIDEPNDAYDLIICYHILEHVENDTKAMEELERILKPEGRCIIQTPFKAGDIYENDTVKTDEERLIHFGQKDHLRIYSAEGLINRLKSVGFNTKLLEFKEIENNWHGFKIDENLIIAEKSVFDKK</sequence>
<dbReference type="Proteomes" id="UP000625976">
    <property type="component" value="Unassembled WGS sequence"/>
</dbReference>
<proteinExistence type="predicted"/>
<dbReference type="EMBL" id="BMFQ01000003">
    <property type="protein sequence ID" value="GGG53801.1"/>
    <property type="molecule type" value="Genomic_DNA"/>
</dbReference>
<keyword evidence="1" id="KW-0489">Methyltransferase</keyword>
<dbReference type="InterPro" id="IPR029063">
    <property type="entry name" value="SAM-dependent_MTases_sf"/>
</dbReference>
<name>A0A917GQG4_9FLAO</name>
<accession>A0A917GQG4</accession>
<dbReference type="GO" id="GO:0032259">
    <property type="term" value="P:methylation"/>
    <property type="evidence" value="ECO:0007669"/>
    <property type="project" value="UniProtKB-KW"/>
</dbReference>
<gene>
    <name evidence="1" type="ORF">GCM10010976_25960</name>
</gene>
<comment type="caution">
    <text evidence="1">The sequence shown here is derived from an EMBL/GenBank/DDBJ whole genome shotgun (WGS) entry which is preliminary data.</text>
</comment>
<reference evidence="1" key="1">
    <citation type="journal article" date="2014" name="Int. J. Syst. Evol. Microbiol.">
        <title>Complete genome sequence of Corynebacterium casei LMG S-19264T (=DSM 44701T), isolated from a smear-ripened cheese.</title>
        <authorList>
            <consortium name="US DOE Joint Genome Institute (JGI-PGF)"/>
            <person name="Walter F."/>
            <person name="Albersmeier A."/>
            <person name="Kalinowski J."/>
            <person name="Ruckert C."/>
        </authorList>
    </citation>
    <scope>NUCLEOTIDE SEQUENCE</scope>
    <source>
        <strain evidence="1">CGMCC 1.12751</strain>
    </source>
</reference>
<evidence type="ECO:0000313" key="1">
    <source>
        <dbReference type="EMBL" id="GGG53801.1"/>
    </source>
</evidence>
<keyword evidence="1" id="KW-0808">Transferase</keyword>
<dbReference type="Pfam" id="PF13489">
    <property type="entry name" value="Methyltransf_23"/>
    <property type="match status" value="1"/>
</dbReference>
<dbReference type="AlphaFoldDB" id="A0A917GQG4"/>
<dbReference type="GO" id="GO:0008168">
    <property type="term" value="F:methyltransferase activity"/>
    <property type="evidence" value="ECO:0007669"/>
    <property type="project" value="UniProtKB-KW"/>
</dbReference>
<keyword evidence="2" id="KW-1185">Reference proteome</keyword>
<dbReference type="Gene3D" id="3.40.50.150">
    <property type="entry name" value="Vaccinia Virus protein VP39"/>
    <property type="match status" value="1"/>
</dbReference>